<proteinExistence type="predicted"/>
<dbReference type="Proteomes" id="UP000054324">
    <property type="component" value="Unassembled WGS sequence"/>
</dbReference>
<dbReference type="RefSeq" id="XP_009174889.1">
    <property type="nucleotide sequence ID" value="XM_009176625.1"/>
</dbReference>
<name>A0A074Z2Z5_OPIVI</name>
<dbReference type="EMBL" id="KL596972">
    <property type="protein sequence ID" value="KER21368.1"/>
    <property type="molecule type" value="Genomic_DNA"/>
</dbReference>
<dbReference type="KEGG" id="ovi:T265_10299"/>
<protein>
    <submittedName>
        <fullName evidence="1">Uncharacterized protein</fullName>
    </submittedName>
</protein>
<gene>
    <name evidence="1" type="ORF">T265_10299</name>
</gene>
<organism evidence="1 2">
    <name type="scientific">Opisthorchis viverrini</name>
    <name type="common">Southeast Asian liver fluke</name>
    <dbReference type="NCBI Taxonomy" id="6198"/>
    <lineage>
        <taxon>Eukaryota</taxon>
        <taxon>Metazoa</taxon>
        <taxon>Spiralia</taxon>
        <taxon>Lophotrochozoa</taxon>
        <taxon>Platyhelminthes</taxon>
        <taxon>Trematoda</taxon>
        <taxon>Digenea</taxon>
        <taxon>Opisthorchiida</taxon>
        <taxon>Opisthorchiata</taxon>
        <taxon>Opisthorchiidae</taxon>
        <taxon>Opisthorchis</taxon>
    </lineage>
</organism>
<accession>A0A074Z2Z5</accession>
<dbReference type="GeneID" id="20324467"/>
<sequence>MQLDSDHAIVQARLSLFLASEIRAQSPGFRQPYVLLETKLHEISEYTLICKLIWFFRETHLEPS</sequence>
<evidence type="ECO:0000313" key="2">
    <source>
        <dbReference type="Proteomes" id="UP000054324"/>
    </source>
</evidence>
<dbReference type="AlphaFoldDB" id="A0A074Z2Z5"/>
<evidence type="ECO:0000313" key="1">
    <source>
        <dbReference type="EMBL" id="KER21368.1"/>
    </source>
</evidence>
<dbReference type="CTD" id="20324467"/>
<reference evidence="1 2" key="1">
    <citation type="submission" date="2013-11" db="EMBL/GenBank/DDBJ databases">
        <title>Opisthorchis viverrini - life in the bile duct.</title>
        <authorList>
            <person name="Young N.D."/>
            <person name="Nagarajan N."/>
            <person name="Lin S.J."/>
            <person name="Korhonen P.K."/>
            <person name="Jex A.R."/>
            <person name="Hall R.S."/>
            <person name="Safavi-Hemami H."/>
            <person name="Kaewkong W."/>
            <person name="Bertrand D."/>
            <person name="Gao S."/>
            <person name="Seet Q."/>
            <person name="Wongkham S."/>
            <person name="Teh B.T."/>
            <person name="Wongkham C."/>
            <person name="Intapan P.M."/>
            <person name="Maleewong W."/>
            <person name="Yang X."/>
            <person name="Hu M."/>
            <person name="Wang Z."/>
            <person name="Hofmann A."/>
            <person name="Sternberg P.W."/>
            <person name="Tan P."/>
            <person name="Wang J."/>
            <person name="Gasser R.B."/>
        </authorList>
    </citation>
    <scope>NUCLEOTIDE SEQUENCE [LARGE SCALE GENOMIC DNA]</scope>
</reference>
<keyword evidence="2" id="KW-1185">Reference proteome</keyword>